<keyword evidence="5 7" id="KW-0573">Peptidoglycan synthesis</keyword>
<feature type="active site" description="Nucleophile" evidence="7">
    <location>
        <position position="159"/>
    </location>
</feature>
<dbReference type="PATRIC" id="fig|754477.3.peg.207"/>
<evidence type="ECO:0000313" key="10">
    <source>
        <dbReference type="EMBL" id="AFJ01388.1"/>
    </source>
</evidence>
<evidence type="ECO:0000259" key="9">
    <source>
        <dbReference type="PROSITE" id="PS52029"/>
    </source>
</evidence>
<dbReference type="RefSeq" id="WP_014702838.1">
    <property type="nucleotide sequence ID" value="NC_017856.1"/>
</dbReference>
<dbReference type="OrthoDB" id="9809748at2"/>
<dbReference type="PROSITE" id="PS52029">
    <property type="entry name" value="LD_TPASE"/>
    <property type="match status" value="1"/>
</dbReference>
<evidence type="ECO:0000256" key="6">
    <source>
        <dbReference type="ARBA" id="ARBA00023316"/>
    </source>
</evidence>
<feature type="active site" description="Proton donor/acceptor" evidence="7">
    <location>
        <position position="137"/>
    </location>
</feature>
<feature type="domain" description="L,D-TPase catalytic" evidence="9">
    <location>
        <begin position="24"/>
        <end position="183"/>
    </location>
</feature>
<dbReference type="HOGENOM" id="CLU_102842_3_0_6"/>
<evidence type="ECO:0000313" key="11">
    <source>
        <dbReference type="Proteomes" id="UP000009145"/>
    </source>
</evidence>
<feature type="signal peptide" evidence="8">
    <location>
        <begin position="1"/>
        <end position="19"/>
    </location>
</feature>
<keyword evidence="8" id="KW-0732">Signal</keyword>
<evidence type="ECO:0000256" key="3">
    <source>
        <dbReference type="ARBA" id="ARBA00022679"/>
    </source>
</evidence>
<dbReference type="STRING" id="754477.Q7C_207"/>
<organism evidence="10 11">
    <name type="scientific">Methylophaga frappieri (strain ATCC BAA-2434 / DSM 25690 / JAM7)</name>
    <dbReference type="NCBI Taxonomy" id="754477"/>
    <lineage>
        <taxon>Bacteria</taxon>
        <taxon>Pseudomonadati</taxon>
        <taxon>Pseudomonadota</taxon>
        <taxon>Gammaproteobacteria</taxon>
        <taxon>Thiotrichales</taxon>
        <taxon>Piscirickettsiaceae</taxon>
        <taxon>Methylophaga</taxon>
    </lineage>
</organism>
<sequence length="195" mass="22030" precursor="true">MWRLVILLFCFCVSFPVTANSDGVEIVIVRDQNKLVIKKNNRTIKTFRAAFGSGGRAAKVQEGDRLTPKGHYRIHEVRSSDSFHTFMQLNYPNMEDAKRALKAGMIDRYQYRRILGAHLYNELPPQNTVLGGLIGIHGIGVETQEKLEIHEISNWTKGCIALRNSEIVELSRYVSHGTPVIIVDSLPELAANEIR</sequence>
<dbReference type="GO" id="GO:0004180">
    <property type="term" value="F:carboxypeptidase activity"/>
    <property type="evidence" value="ECO:0007669"/>
    <property type="project" value="UniProtKB-ARBA"/>
</dbReference>
<dbReference type="Gene3D" id="2.40.440.10">
    <property type="entry name" value="L,D-transpeptidase catalytic domain-like"/>
    <property type="match status" value="1"/>
</dbReference>
<evidence type="ECO:0000256" key="7">
    <source>
        <dbReference type="PROSITE-ProRule" id="PRU01373"/>
    </source>
</evidence>
<dbReference type="UniPathway" id="UPA00219"/>
<reference evidence="10 11" key="1">
    <citation type="journal article" date="2012" name="J. Bacteriol.">
        <title>Complete genome sequences of Methylophaga sp. strain JAM1 and Methylophaga sp. strain JAM7.</title>
        <authorList>
            <person name="Villeneuve C."/>
            <person name="Martineau C."/>
            <person name="Mauffrey F."/>
            <person name="Villemur R."/>
        </authorList>
    </citation>
    <scope>NUCLEOTIDE SEQUENCE [LARGE SCALE GENOMIC DNA]</scope>
    <source>
        <strain evidence="10 11">JAM7</strain>
    </source>
</reference>
<comment type="pathway">
    <text evidence="1 7">Cell wall biogenesis; peptidoglycan biosynthesis.</text>
</comment>
<keyword evidence="6 7" id="KW-0961">Cell wall biogenesis/degradation</keyword>
<dbReference type="GO" id="GO:0008360">
    <property type="term" value="P:regulation of cell shape"/>
    <property type="evidence" value="ECO:0007669"/>
    <property type="project" value="UniProtKB-UniRule"/>
</dbReference>
<protein>
    <submittedName>
        <fullName evidence="10">ErfK/YbiS/YcfS/YnhG</fullName>
    </submittedName>
</protein>
<evidence type="ECO:0000256" key="4">
    <source>
        <dbReference type="ARBA" id="ARBA00022960"/>
    </source>
</evidence>
<dbReference type="eggNOG" id="COG3034">
    <property type="taxonomic scope" value="Bacteria"/>
</dbReference>
<evidence type="ECO:0000256" key="5">
    <source>
        <dbReference type="ARBA" id="ARBA00022984"/>
    </source>
</evidence>
<keyword evidence="11" id="KW-1185">Reference proteome</keyword>
<dbReference type="GO" id="GO:0009252">
    <property type="term" value="P:peptidoglycan biosynthetic process"/>
    <property type="evidence" value="ECO:0007669"/>
    <property type="project" value="UniProtKB-UniPathway"/>
</dbReference>
<dbReference type="EMBL" id="CP003380">
    <property type="protein sequence ID" value="AFJ01388.1"/>
    <property type="molecule type" value="Genomic_DNA"/>
</dbReference>
<dbReference type="GO" id="GO:0071555">
    <property type="term" value="P:cell wall organization"/>
    <property type="evidence" value="ECO:0007669"/>
    <property type="project" value="UniProtKB-UniRule"/>
</dbReference>
<comment type="similarity">
    <text evidence="2">Belongs to the YkuD family.</text>
</comment>
<name>I1YEP5_METFJ</name>
<evidence type="ECO:0000256" key="1">
    <source>
        <dbReference type="ARBA" id="ARBA00004752"/>
    </source>
</evidence>
<accession>I1YEP5</accession>
<dbReference type="Proteomes" id="UP000009145">
    <property type="component" value="Chromosome"/>
</dbReference>
<dbReference type="InterPro" id="IPR038063">
    <property type="entry name" value="Transpep_catalytic_dom"/>
</dbReference>
<dbReference type="KEGG" id="mec:Q7C_207"/>
<evidence type="ECO:0000256" key="8">
    <source>
        <dbReference type="SAM" id="SignalP"/>
    </source>
</evidence>
<dbReference type="CDD" id="cd16913">
    <property type="entry name" value="YkuD_like"/>
    <property type="match status" value="1"/>
</dbReference>
<dbReference type="AlphaFoldDB" id="I1YEP5"/>
<feature type="chain" id="PRO_5003654064" evidence="8">
    <location>
        <begin position="20"/>
        <end position="195"/>
    </location>
</feature>
<dbReference type="Pfam" id="PF03734">
    <property type="entry name" value="YkuD"/>
    <property type="match status" value="1"/>
</dbReference>
<dbReference type="PANTHER" id="PTHR36699:SF1">
    <property type="entry name" value="L,D-TRANSPEPTIDASE YAFK-RELATED"/>
    <property type="match status" value="1"/>
</dbReference>
<gene>
    <name evidence="10" type="ordered locus">Q7C_207</name>
</gene>
<evidence type="ECO:0000256" key="2">
    <source>
        <dbReference type="ARBA" id="ARBA00005992"/>
    </source>
</evidence>
<keyword evidence="3" id="KW-0808">Transferase</keyword>
<proteinExistence type="inferred from homology"/>
<dbReference type="PANTHER" id="PTHR36699">
    <property type="entry name" value="LD-TRANSPEPTIDASE"/>
    <property type="match status" value="1"/>
</dbReference>
<keyword evidence="4 7" id="KW-0133">Cell shape</keyword>
<dbReference type="SUPFAM" id="SSF141523">
    <property type="entry name" value="L,D-transpeptidase catalytic domain-like"/>
    <property type="match status" value="1"/>
</dbReference>
<dbReference type="GO" id="GO:0016740">
    <property type="term" value="F:transferase activity"/>
    <property type="evidence" value="ECO:0007669"/>
    <property type="project" value="UniProtKB-KW"/>
</dbReference>
<dbReference type="InterPro" id="IPR005490">
    <property type="entry name" value="LD_TPept_cat_dom"/>
</dbReference>